<accession>A0A972F5C7</accession>
<dbReference type="AlphaFoldDB" id="A0A972F5C7"/>
<keyword evidence="3 5" id="KW-0697">Rotamase</keyword>
<keyword evidence="10" id="KW-1185">Reference proteome</keyword>
<dbReference type="EMBL" id="WTVM01000002">
    <property type="protein sequence ID" value="NMG01489.1"/>
    <property type="molecule type" value="Genomic_DNA"/>
</dbReference>
<evidence type="ECO:0000313" key="9">
    <source>
        <dbReference type="EMBL" id="NMG01489.1"/>
    </source>
</evidence>
<evidence type="ECO:0000256" key="2">
    <source>
        <dbReference type="ARBA" id="ARBA00006577"/>
    </source>
</evidence>
<evidence type="ECO:0000256" key="4">
    <source>
        <dbReference type="ARBA" id="ARBA00023235"/>
    </source>
</evidence>
<dbReference type="EC" id="5.2.1.8" evidence="6"/>
<dbReference type="Gene3D" id="3.10.50.40">
    <property type="match status" value="1"/>
</dbReference>
<evidence type="ECO:0000256" key="6">
    <source>
        <dbReference type="RuleBase" id="RU003915"/>
    </source>
</evidence>
<gene>
    <name evidence="9" type="ORF">GPA21_00685</name>
</gene>
<evidence type="ECO:0000256" key="3">
    <source>
        <dbReference type="ARBA" id="ARBA00023110"/>
    </source>
</evidence>
<dbReference type="Pfam" id="PF00254">
    <property type="entry name" value="FKBP_C"/>
    <property type="match status" value="1"/>
</dbReference>
<proteinExistence type="inferred from homology"/>
<dbReference type="InterPro" id="IPR046357">
    <property type="entry name" value="PPIase_dom_sf"/>
</dbReference>
<dbReference type="PANTHER" id="PTHR43811:SF23">
    <property type="entry name" value="FKBP-TYPE 22 KDA PEPTIDYL-PROLYL CIS-TRANS ISOMERASE"/>
    <property type="match status" value="1"/>
</dbReference>
<comment type="similarity">
    <text evidence="2 6">Belongs to the FKBP-type PPIase family.</text>
</comment>
<dbReference type="SUPFAM" id="SSF54534">
    <property type="entry name" value="FKBP-like"/>
    <property type="match status" value="1"/>
</dbReference>
<protein>
    <recommendedName>
        <fullName evidence="6">Peptidyl-prolyl cis-trans isomerase</fullName>
        <ecNumber evidence="6">5.2.1.8</ecNumber>
    </recommendedName>
</protein>
<feature type="domain" description="PPIase FKBP-type" evidence="8">
    <location>
        <begin position="47"/>
        <end position="133"/>
    </location>
</feature>
<comment type="catalytic activity">
    <reaction evidence="1 5 6">
        <text>[protein]-peptidylproline (omega=180) = [protein]-peptidylproline (omega=0)</text>
        <dbReference type="Rhea" id="RHEA:16237"/>
        <dbReference type="Rhea" id="RHEA-COMP:10747"/>
        <dbReference type="Rhea" id="RHEA-COMP:10748"/>
        <dbReference type="ChEBI" id="CHEBI:83833"/>
        <dbReference type="ChEBI" id="CHEBI:83834"/>
        <dbReference type="EC" id="5.2.1.8"/>
    </reaction>
</comment>
<dbReference type="PANTHER" id="PTHR43811">
    <property type="entry name" value="FKBP-TYPE PEPTIDYL-PROLYL CIS-TRANS ISOMERASE FKPA"/>
    <property type="match status" value="1"/>
</dbReference>
<evidence type="ECO:0000313" key="10">
    <source>
        <dbReference type="Proteomes" id="UP000599523"/>
    </source>
</evidence>
<organism evidence="9 10">
    <name type="scientific">Azoarcus taiwanensis</name>
    <dbReference type="NCBI Taxonomy" id="666964"/>
    <lineage>
        <taxon>Bacteria</taxon>
        <taxon>Pseudomonadati</taxon>
        <taxon>Pseudomonadota</taxon>
        <taxon>Betaproteobacteria</taxon>
        <taxon>Rhodocyclales</taxon>
        <taxon>Zoogloeaceae</taxon>
        <taxon>Azoarcus</taxon>
    </lineage>
</organism>
<sequence length="134" mass="14703">MRLPICLAILLSVSAAFATEPETRTLPSGVTMQIHREGPDGAPPARTDVVRVHYQGSLSDGTVFDSSYARGNPAELPLDRLISCWQEVLQQMTPGTLVHIVCPPETAYGRRGVRGRIPRDATLSFVIELIEVRH</sequence>
<evidence type="ECO:0000259" key="8">
    <source>
        <dbReference type="PROSITE" id="PS50059"/>
    </source>
</evidence>
<feature type="signal peptide" evidence="7">
    <location>
        <begin position="1"/>
        <end position="18"/>
    </location>
</feature>
<dbReference type="Proteomes" id="UP000599523">
    <property type="component" value="Unassembled WGS sequence"/>
</dbReference>
<evidence type="ECO:0000256" key="1">
    <source>
        <dbReference type="ARBA" id="ARBA00000971"/>
    </source>
</evidence>
<dbReference type="RefSeq" id="WP_168986284.1">
    <property type="nucleotide sequence ID" value="NZ_CAWPHM010000222.1"/>
</dbReference>
<keyword evidence="7" id="KW-0732">Signal</keyword>
<reference evidence="9" key="1">
    <citation type="submission" date="2019-12" db="EMBL/GenBank/DDBJ databases">
        <title>Comparative genomics gives insights into the taxonomy of the Azoarcus-Aromatoleum group and reveals separate origins of nif in the plant-associated Azoarcus and non-plant-associated Aromatoleum sub-groups.</title>
        <authorList>
            <person name="Lafos M."/>
            <person name="Maluk M."/>
            <person name="Batista M."/>
            <person name="Junghare M."/>
            <person name="Carmona M."/>
            <person name="Faoro H."/>
            <person name="Cruz L.M."/>
            <person name="Battistoni F."/>
            <person name="De Souza E."/>
            <person name="Pedrosa F."/>
            <person name="Chen W.-M."/>
            <person name="Poole P.S."/>
            <person name="Dixon R.A."/>
            <person name="James E.K."/>
        </authorList>
    </citation>
    <scope>NUCLEOTIDE SEQUENCE</scope>
    <source>
        <strain evidence="9">NSC3</strain>
    </source>
</reference>
<comment type="caution">
    <text evidence="9">The sequence shown here is derived from an EMBL/GenBank/DDBJ whole genome shotgun (WGS) entry which is preliminary data.</text>
</comment>
<evidence type="ECO:0000256" key="5">
    <source>
        <dbReference type="PROSITE-ProRule" id="PRU00277"/>
    </source>
</evidence>
<dbReference type="PROSITE" id="PS50059">
    <property type="entry name" value="FKBP_PPIASE"/>
    <property type="match status" value="1"/>
</dbReference>
<feature type="chain" id="PRO_5036971697" description="Peptidyl-prolyl cis-trans isomerase" evidence="7">
    <location>
        <begin position="19"/>
        <end position="134"/>
    </location>
</feature>
<keyword evidence="4 5" id="KW-0413">Isomerase</keyword>
<dbReference type="InterPro" id="IPR001179">
    <property type="entry name" value="PPIase_FKBP_dom"/>
</dbReference>
<dbReference type="GO" id="GO:0003755">
    <property type="term" value="F:peptidyl-prolyl cis-trans isomerase activity"/>
    <property type="evidence" value="ECO:0007669"/>
    <property type="project" value="UniProtKB-UniRule"/>
</dbReference>
<evidence type="ECO:0000256" key="7">
    <source>
        <dbReference type="SAM" id="SignalP"/>
    </source>
</evidence>
<name>A0A972F5C7_9RHOO</name>